<comment type="miscellaneous">
    <text evidence="1">Reaction mechanism of ThiL seems to utilize a direct, inline transfer of the gamma-phosphate of ATP to TMP rather than a phosphorylated enzyme intermediate.</text>
</comment>
<keyword evidence="1" id="KW-0460">Magnesium</keyword>
<keyword evidence="1" id="KW-0808">Transferase</keyword>
<comment type="similarity">
    <text evidence="1">Belongs to the thiamine-monophosphate kinase family.</text>
</comment>
<evidence type="ECO:0000259" key="3">
    <source>
        <dbReference type="Pfam" id="PF02769"/>
    </source>
</evidence>
<dbReference type="SUPFAM" id="SSF56042">
    <property type="entry name" value="PurM C-terminal domain-like"/>
    <property type="match status" value="1"/>
</dbReference>
<comment type="caution">
    <text evidence="4">The sequence shown here is derived from an EMBL/GenBank/DDBJ whole genome shotgun (WGS) entry which is preliminary data.</text>
</comment>
<dbReference type="NCBIfam" id="TIGR01379">
    <property type="entry name" value="thiL"/>
    <property type="match status" value="1"/>
</dbReference>
<sequence>MVALSSLGERGIIDRIFSRYVKGQSKDDCAVVPAGRDYLLISTDSLNESGHFPDGTTPEMAGRFFATVNLSDIAAMAGIPLYFVTAYTLREDVDMDYLERFEESMSRQLRRFHTELLGGDLKQGQSNVFSGTIIGRQRKSLTTLRSRIRKGQLVAVTNTLGEQASGYIFYKHGYSRSLGLKLLFSAEPRVKEALKIAEHGAQFMMDLSDGLFSSIAQVKHDYGIGFKIVGDDIPAGKHVDKASFISGLTRTEIACNFGGEYELLFTVPQARYREFAQAMEDEGISVTFIGETWDGDNIIFENGSWRRITQQGYEHFMPKPA</sequence>
<feature type="binding site" evidence="1">
    <location>
        <position position="72"/>
    </location>
    <ligand>
        <name>Mg(2+)</name>
        <dbReference type="ChEBI" id="CHEBI:18420"/>
        <label>2</label>
    </ligand>
</feature>
<dbReference type="EC" id="2.7.4.16" evidence="1"/>
<keyword evidence="5" id="KW-1185">Reference proteome</keyword>
<dbReference type="SUPFAM" id="SSF55326">
    <property type="entry name" value="PurM N-terminal domain-like"/>
    <property type="match status" value="1"/>
</dbReference>
<dbReference type="HAMAP" id="MF_02128">
    <property type="entry name" value="TMP_kinase"/>
    <property type="match status" value="1"/>
</dbReference>
<dbReference type="GO" id="GO:0000287">
    <property type="term" value="F:magnesium ion binding"/>
    <property type="evidence" value="ECO:0007669"/>
    <property type="project" value="UniProtKB-UniRule"/>
</dbReference>
<accession>A0AA37BRL6</accession>
<dbReference type="Pfam" id="PF02769">
    <property type="entry name" value="AIRS_C"/>
    <property type="match status" value="1"/>
</dbReference>
<dbReference type="InterPro" id="IPR016188">
    <property type="entry name" value="PurM-like_N"/>
</dbReference>
<dbReference type="NCBIfam" id="NF004353">
    <property type="entry name" value="PRK05731.2-2"/>
    <property type="match status" value="1"/>
</dbReference>
<dbReference type="Gene3D" id="3.90.650.10">
    <property type="entry name" value="PurM-like C-terminal domain"/>
    <property type="match status" value="1"/>
</dbReference>
<comment type="caution">
    <text evidence="1">Lacks conserved residue(s) required for the propagation of feature annotation.</text>
</comment>
<dbReference type="AlphaFoldDB" id="A0AA37BRL6"/>
<dbReference type="InterPro" id="IPR010918">
    <property type="entry name" value="PurM-like_C_dom"/>
</dbReference>
<feature type="binding site" evidence="1">
    <location>
        <position position="28"/>
    </location>
    <ligand>
        <name>Mg(2+)</name>
        <dbReference type="ChEBI" id="CHEBI:18420"/>
        <label>3</label>
    </ligand>
</feature>
<proteinExistence type="inferred from homology"/>
<comment type="catalytic activity">
    <reaction evidence="1">
        <text>thiamine phosphate + ATP = thiamine diphosphate + ADP</text>
        <dbReference type="Rhea" id="RHEA:15913"/>
        <dbReference type="ChEBI" id="CHEBI:30616"/>
        <dbReference type="ChEBI" id="CHEBI:37575"/>
        <dbReference type="ChEBI" id="CHEBI:58937"/>
        <dbReference type="ChEBI" id="CHEBI:456216"/>
        <dbReference type="EC" id="2.7.4.16"/>
    </reaction>
</comment>
<reference evidence="4" key="2">
    <citation type="submission" date="2022-09" db="EMBL/GenBank/DDBJ databases">
        <authorList>
            <person name="Sun Q."/>
            <person name="Ohkuma M."/>
        </authorList>
    </citation>
    <scope>NUCLEOTIDE SEQUENCE</scope>
    <source>
        <strain evidence="4">JCM 13583</strain>
    </source>
</reference>
<protein>
    <recommendedName>
        <fullName evidence="1">Thiamine-monophosphate kinase</fullName>
        <shortName evidence="1">TMP kinase</shortName>
        <shortName evidence="1">Thiamine-phosphate kinase</shortName>
        <ecNumber evidence="1">2.7.4.16</ecNumber>
    </recommendedName>
</protein>
<feature type="binding site" evidence="1">
    <location>
        <position position="313"/>
    </location>
    <ligand>
        <name>substrate</name>
    </ligand>
</feature>
<dbReference type="GO" id="GO:0009030">
    <property type="term" value="F:thiamine-phosphate kinase activity"/>
    <property type="evidence" value="ECO:0007669"/>
    <property type="project" value="UniProtKB-UniRule"/>
</dbReference>
<feature type="binding site" evidence="1">
    <location>
        <position position="120"/>
    </location>
    <ligand>
        <name>Mg(2+)</name>
        <dbReference type="ChEBI" id="CHEBI:18420"/>
        <label>1</label>
    </ligand>
</feature>
<feature type="binding site" evidence="1">
    <location>
        <position position="72"/>
    </location>
    <ligand>
        <name>Mg(2+)</name>
        <dbReference type="ChEBI" id="CHEBI:18420"/>
        <label>4</label>
    </ligand>
</feature>
<feature type="binding site" evidence="1">
    <location>
        <position position="44"/>
    </location>
    <ligand>
        <name>Mg(2+)</name>
        <dbReference type="ChEBI" id="CHEBI:18420"/>
        <label>2</label>
    </ligand>
</feature>
<dbReference type="GO" id="GO:0009228">
    <property type="term" value="P:thiamine biosynthetic process"/>
    <property type="evidence" value="ECO:0007669"/>
    <property type="project" value="UniProtKB-KW"/>
</dbReference>
<dbReference type="EMBL" id="BMNY01000001">
    <property type="protein sequence ID" value="GGM74099.1"/>
    <property type="molecule type" value="Genomic_DNA"/>
</dbReference>
<feature type="binding site" evidence="1">
    <location>
        <position position="44"/>
    </location>
    <ligand>
        <name>Mg(2+)</name>
        <dbReference type="ChEBI" id="CHEBI:18420"/>
        <label>1</label>
    </ligand>
</feature>
<feature type="binding site" evidence="1">
    <location>
        <position position="209"/>
    </location>
    <ligand>
        <name>Mg(2+)</name>
        <dbReference type="ChEBI" id="CHEBI:18420"/>
        <label>5</label>
    </ligand>
</feature>
<dbReference type="PIRSF" id="PIRSF005303">
    <property type="entry name" value="Thiam_monoph_kin"/>
    <property type="match status" value="1"/>
</dbReference>
<evidence type="ECO:0000256" key="1">
    <source>
        <dbReference type="HAMAP-Rule" id="MF_02128"/>
    </source>
</evidence>
<dbReference type="Gene3D" id="3.30.1330.10">
    <property type="entry name" value="PurM-like, N-terminal domain"/>
    <property type="match status" value="1"/>
</dbReference>
<feature type="binding site" evidence="1">
    <location>
        <position position="43"/>
    </location>
    <ligand>
        <name>Mg(2+)</name>
        <dbReference type="ChEBI" id="CHEBI:18420"/>
        <label>1</label>
    </ligand>
</feature>
<feature type="domain" description="PurM-like C-terminal" evidence="3">
    <location>
        <begin position="150"/>
        <end position="297"/>
    </location>
</feature>
<dbReference type="InterPro" id="IPR036921">
    <property type="entry name" value="PurM-like_N_sf"/>
</dbReference>
<keyword evidence="1 4" id="KW-0418">Kinase</keyword>
<evidence type="ECO:0000313" key="5">
    <source>
        <dbReference type="Proteomes" id="UP000632195"/>
    </source>
</evidence>
<reference evidence="4" key="1">
    <citation type="journal article" date="2014" name="Int. J. Syst. Evol. Microbiol.">
        <title>Complete genome sequence of Corynebacterium casei LMG S-19264T (=DSM 44701T), isolated from a smear-ripened cheese.</title>
        <authorList>
            <consortium name="US DOE Joint Genome Institute (JGI-PGF)"/>
            <person name="Walter F."/>
            <person name="Albersmeier A."/>
            <person name="Kalinowski J."/>
            <person name="Ruckert C."/>
        </authorList>
    </citation>
    <scope>NUCLEOTIDE SEQUENCE</scope>
    <source>
        <strain evidence="4">JCM 13583</strain>
    </source>
</reference>
<name>A0AA37BRL6_9ARCH</name>
<keyword evidence="1" id="KW-0479">Metal-binding</keyword>
<gene>
    <name evidence="1 4" type="primary">thiL</name>
    <name evidence="4" type="ORF">GCM10007108_10080</name>
</gene>
<dbReference type="InterPro" id="IPR006283">
    <property type="entry name" value="ThiL-like"/>
</dbReference>
<dbReference type="GO" id="GO:0005524">
    <property type="term" value="F:ATP binding"/>
    <property type="evidence" value="ECO:0007669"/>
    <property type="project" value="UniProtKB-UniRule"/>
</dbReference>
<evidence type="ECO:0000259" key="2">
    <source>
        <dbReference type="Pfam" id="PF00586"/>
    </source>
</evidence>
<keyword evidence="1" id="KW-0784">Thiamine biosynthesis</keyword>
<dbReference type="RefSeq" id="WP_188680850.1">
    <property type="nucleotide sequence ID" value="NZ_BMNY01000001.1"/>
</dbReference>
<feature type="binding site" evidence="1">
    <location>
        <position position="42"/>
    </location>
    <ligand>
        <name>Mg(2+)</name>
        <dbReference type="ChEBI" id="CHEBI:18420"/>
        <label>4</label>
    </ligand>
</feature>
<dbReference type="Proteomes" id="UP000632195">
    <property type="component" value="Unassembled WGS sequence"/>
</dbReference>
<feature type="binding site" evidence="1">
    <location>
        <position position="72"/>
    </location>
    <ligand>
        <name>Mg(2+)</name>
        <dbReference type="ChEBI" id="CHEBI:18420"/>
        <label>3</label>
    </ligand>
</feature>
<keyword evidence="1" id="KW-0067">ATP-binding</keyword>
<keyword evidence="1" id="KW-0547">Nucleotide-binding</keyword>
<dbReference type="GO" id="GO:0009229">
    <property type="term" value="P:thiamine diphosphate biosynthetic process"/>
    <property type="evidence" value="ECO:0007669"/>
    <property type="project" value="UniProtKB-UniRule"/>
</dbReference>
<comment type="function">
    <text evidence="1">Catalyzes the ATP-dependent phosphorylation of thiamine-monophosphate (TMP) to form thiamine-pyrophosphate (TPP), the active form of vitamin B1.</text>
</comment>
<dbReference type="CDD" id="cd02194">
    <property type="entry name" value="ThiL"/>
    <property type="match status" value="1"/>
</dbReference>
<feature type="domain" description="PurM-like N-terminal" evidence="2">
    <location>
        <begin position="27"/>
        <end position="136"/>
    </location>
</feature>
<feature type="binding site" evidence="1">
    <location>
        <position position="51"/>
    </location>
    <ligand>
        <name>substrate</name>
    </ligand>
</feature>
<feature type="binding site" evidence="1">
    <location>
        <position position="28"/>
    </location>
    <ligand>
        <name>Mg(2+)</name>
        <dbReference type="ChEBI" id="CHEBI:18420"/>
        <label>4</label>
    </ligand>
</feature>
<feature type="binding site" evidence="1">
    <location>
        <position position="208"/>
    </location>
    <ligand>
        <name>ATP</name>
        <dbReference type="ChEBI" id="CHEBI:30616"/>
    </ligand>
</feature>
<evidence type="ECO:0000313" key="4">
    <source>
        <dbReference type="EMBL" id="GGM74099.1"/>
    </source>
</evidence>
<organism evidence="4 5">
    <name type="scientific">Thermogymnomonas acidicola</name>
    <dbReference type="NCBI Taxonomy" id="399579"/>
    <lineage>
        <taxon>Archaea</taxon>
        <taxon>Methanobacteriati</taxon>
        <taxon>Thermoplasmatota</taxon>
        <taxon>Thermoplasmata</taxon>
        <taxon>Thermoplasmatales</taxon>
        <taxon>Thermogymnomonas</taxon>
    </lineage>
</organism>
<feature type="binding site" evidence="1">
    <location>
        <position position="206"/>
    </location>
    <ligand>
        <name>Mg(2+)</name>
        <dbReference type="ChEBI" id="CHEBI:18420"/>
        <label>3</label>
    </ligand>
</feature>
<comment type="pathway">
    <text evidence="1">Cofactor biosynthesis; thiamine diphosphate biosynthesis; thiamine diphosphate from thiamine phosphate: step 1/1.</text>
</comment>
<feature type="binding site" evidence="1">
    <location>
        <position position="145"/>
    </location>
    <ligand>
        <name>ATP</name>
        <dbReference type="ChEBI" id="CHEBI:30616"/>
    </ligand>
</feature>
<dbReference type="Pfam" id="PF00586">
    <property type="entry name" value="AIRS"/>
    <property type="match status" value="1"/>
</dbReference>
<dbReference type="PANTHER" id="PTHR30270:SF3">
    <property type="entry name" value="THIAMINE-MONOPHOSPHATE KINASE"/>
    <property type="match status" value="1"/>
</dbReference>
<feature type="binding site" evidence="1">
    <location>
        <begin position="119"/>
        <end position="120"/>
    </location>
    <ligand>
        <name>ATP</name>
        <dbReference type="ChEBI" id="CHEBI:30616"/>
    </ligand>
</feature>
<dbReference type="PANTHER" id="PTHR30270">
    <property type="entry name" value="THIAMINE-MONOPHOSPHATE KINASE"/>
    <property type="match status" value="1"/>
</dbReference>
<dbReference type="InterPro" id="IPR036676">
    <property type="entry name" value="PurM-like_C_sf"/>
</dbReference>